<accession>A0A397H622</accession>
<name>A0A397H622_9GLOM</name>
<sequence>MQESQTNYQKEDLKRQIKDFQDKYPNHESSKTLVQALTTNARDFKPYWNAFTKEMPQRLLLPTKTNSDTVDLNSLNSSSRKLTQNSWFSVKALKLADDLRCGKE</sequence>
<keyword evidence="2" id="KW-1185">Reference proteome</keyword>
<dbReference type="AlphaFoldDB" id="A0A397H622"/>
<reference evidence="1 2" key="1">
    <citation type="submission" date="2018-08" db="EMBL/GenBank/DDBJ databases">
        <title>Genome and evolution of the arbuscular mycorrhizal fungus Diversispora epigaea (formerly Glomus versiforme) and its bacterial endosymbionts.</title>
        <authorList>
            <person name="Sun X."/>
            <person name="Fei Z."/>
            <person name="Harrison M."/>
        </authorList>
    </citation>
    <scope>NUCLEOTIDE SEQUENCE [LARGE SCALE GENOMIC DNA]</scope>
    <source>
        <strain evidence="1 2">IT104</strain>
    </source>
</reference>
<comment type="caution">
    <text evidence="1">The sequence shown here is derived from an EMBL/GenBank/DDBJ whole genome shotgun (WGS) entry which is preliminary data.</text>
</comment>
<protein>
    <submittedName>
        <fullName evidence="1">Uncharacterized protein</fullName>
    </submittedName>
</protein>
<proteinExistence type="predicted"/>
<dbReference type="OrthoDB" id="10499292at2759"/>
<evidence type="ECO:0000313" key="1">
    <source>
        <dbReference type="EMBL" id="RHZ56873.1"/>
    </source>
</evidence>
<gene>
    <name evidence="1" type="ORF">Glove_396g99</name>
</gene>
<dbReference type="EMBL" id="PQFF01000353">
    <property type="protein sequence ID" value="RHZ56873.1"/>
    <property type="molecule type" value="Genomic_DNA"/>
</dbReference>
<organism evidence="1 2">
    <name type="scientific">Diversispora epigaea</name>
    <dbReference type="NCBI Taxonomy" id="1348612"/>
    <lineage>
        <taxon>Eukaryota</taxon>
        <taxon>Fungi</taxon>
        <taxon>Fungi incertae sedis</taxon>
        <taxon>Mucoromycota</taxon>
        <taxon>Glomeromycotina</taxon>
        <taxon>Glomeromycetes</taxon>
        <taxon>Diversisporales</taxon>
        <taxon>Diversisporaceae</taxon>
        <taxon>Diversispora</taxon>
    </lineage>
</organism>
<evidence type="ECO:0000313" key="2">
    <source>
        <dbReference type="Proteomes" id="UP000266861"/>
    </source>
</evidence>
<dbReference type="Proteomes" id="UP000266861">
    <property type="component" value="Unassembled WGS sequence"/>
</dbReference>